<dbReference type="Gene3D" id="3.40.50.80">
    <property type="entry name" value="Nucleotide-binding domain of ferredoxin-NADP reductase (FNR) module"/>
    <property type="match status" value="1"/>
</dbReference>
<dbReference type="InterPro" id="IPR039261">
    <property type="entry name" value="FNR_nucleotide-bd"/>
</dbReference>
<dbReference type="AlphaFoldDB" id="A0A6J5WWY9"/>
<feature type="region of interest" description="Disordered" evidence="1">
    <location>
        <begin position="229"/>
        <end position="260"/>
    </location>
</feature>
<feature type="transmembrane region" description="Helical" evidence="2">
    <location>
        <begin position="124"/>
        <end position="143"/>
    </location>
</feature>
<feature type="compositionally biased region" description="Low complexity" evidence="1">
    <location>
        <begin position="234"/>
        <end position="249"/>
    </location>
</feature>
<evidence type="ECO:0000256" key="2">
    <source>
        <dbReference type="SAM" id="Phobius"/>
    </source>
</evidence>
<reference evidence="4" key="1">
    <citation type="journal article" date="2020" name="Genome Biol.">
        <title>Gamete binning: chromosome-level and haplotype-resolved genome assembly enabled by high-throughput single-cell sequencing of gamete genomes.</title>
        <authorList>
            <person name="Campoy J.A."/>
            <person name="Sun H."/>
            <person name="Goel M."/>
            <person name="Jiao W.-B."/>
            <person name="Folz-Donahue K."/>
            <person name="Wang N."/>
            <person name="Rubio M."/>
            <person name="Liu C."/>
            <person name="Kukat C."/>
            <person name="Ruiz D."/>
            <person name="Huettel B."/>
            <person name="Schneeberger K."/>
        </authorList>
    </citation>
    <scope>NUCLEOTIDE SEQUENCE [LARGE SCALE GENOMIC DNA]</scope>
    <source>
        <strain evidence="4">cv. Rojo Pasion</strain>
    </source>
</reference>
<sequence>MQLIYVVKKSQDICPLNSISALIFGQLAEKCLLKVKVFVTQEEQSDATVRELVNEFSQVQTVNFGTKFLNFSISELEHSLRMATIAGISSILFLIFLIMFNPIFVPSQKNPTKEKTPSWVADLLIISSFILALICSIFVALVIRWRRLKKQIPPTLQKQSKALEKGSTQASDALEEHEIHFGGRPNFEADIFAKFPDETGGSDIEVLVYGPETMKESVGHQFARKNVELRSRNPISASTPSISHSSLTPETIIKSEDNNS</sequence>
<accession>A0A6J5WWY9</accession>
<gene>
    <name evidence="3" type="ORF">ORAREDHAP_LOCUS22759</name>
</gene>
<keyword evidence="2" id="KW-1133">Transmembrane helix</keyword>
<evidence type="ECO:0000313" key="4">
    <source>
        <dbReference type="Proteomes" id="UP000507245"/>
    </source>
</evidence>
<keyword evidence="4" id="KW-1185">Reference proteome</keyword>
<proteinExistence type="predicted"/>
<keyword evidence="2" id="KW-0472">Membrane</keyword>
<keyword evidence="2" id="KW-0812">Transmembrane</keyword>
<protein>
    <submittedName>
        <fullName evidence="3">Uncharacterized protein</fullName>
    </submittedName>
</protein>
<dbReference type="OrthoDB" id="167398at2759"/>
<organism evidence="3 4">
    <name type="scientific">Prunus armeniaca</name>
    <name type="common">Apricot</name>
    <name type="synonym">Armeniaca vulgaris</name>
    <dbReference type="NCBI Taxonomy" id="36596"/>
    <lineage>
        <taxon>Eukaryota</taxon>
        <taxon>Viridiplantae</taxon>
        <taxon>Streptophyta</taxon>
        <taxon>Embryophyta</taxon>
        <taxon>Tracheophyta</taxon>
        <taxon>Spermatophyta</taxon>
        <taxon>Magnoliopsida</taxon>
        <taxon>eudicotyledons</taxon>
        <taxon>Gunneridae</taxon>
        <taxon>Pentapetalae</taxon>
        <taxon>rosids</taxon>
        <taxon>fabids</taxon>
        <taxon>Rosales</taxon>
        <taxon>Rosaceae</taxon>
        <taxon>Amygdaloideae</taxon>
        <taxon>Amygdaleae</taxon>
        <taxon>Prunus</taxon>
    </lineage>
</organism>
<feature type="transmembrane region" description="Helical" evidence="2">
    <location>
        <begin position="82"/>
        <end position="104"/>
    </location>
</feature>
<dbReference type="Proteomes" id="UP000507245">
    <property type="component" value="Unassembled WGS sequence"/>
</dbReference>
<dbReference type="EMBL" id="CAEKKB010000003">
    <property type="protein sequence ID" value="CAB4304941.1"/>
    <property type="molecule type" value="Genomic_DNA"/>
</dbReference>
<evidence type="ECO:0000313" key="3">
    <source>
        <dbReference type="EMBL" id="CAB4304941.1"/>
    </source>
</evidence>
<name>A0A6J5WWY9_PRUAR</name>
<evidence type="ECO:0000256" key="1">
    <source>
        <dbReference type="SAM" id="MobiDB-lite"/>
    </source>
</evidence>